<evidence type="ECO:0000313" key="3">
    <source>
        <dbReference type="Proteomes" id="UP000326757"/>
    </source>
</evidence>
<evidence type="ECO:0000256" key="1">
    <source>
        <dbReference type="SAM" id="MobiDB-lite"/>
    </source>
</evidence>
<gene>
    <name evidence="2" type="ORF">EYC80_003861</name>
</gene>
<dbReference type="EMBL" id="VIGI01000001">
    <property type="protein sequence ID" value="KAB8304467.1"/>
    <property type="molecule type" value="Genomic_DNA"/>
</dbReference>
<accession>A0A5N6KLD3</accession>
<dbReference type="Proteomes" id="UP000326757">
    <property type="component" value="Unassembled WGS sequence"/>
</dbReference>
<sequence length="217" mass="24265">MDYDNLTVKELLKRFSDLGLSKPTFKEGLIALLENHDRYVLEQEQVEELAVIEQEIVEGKSDIKTLLTRTMNNLLAGLKLRLPKLPMGVDAIMKVDMQVMHIGEEVIGIDDQEQDQIQEGHSQSPEEEAQEETDAAILEEEDHTPAQPQPSKEMSKDNSNITGSLKRKVPSPEDISQGQTIEVSAPKARSTASKKPWKKQKRVGGRFAPKDAPLADK</sequence>
<dbReference type="OrthoDB" id="3558481at2759"/>
<feature type="compositionally biased region" description="Basic residues" evidence="1">
    <location>
        <begin position="195"/>
        <end position="204"/>
    </location>
</feature>
<feature type="region of interest" description="Disordered" evidence="1">
    <location>
        <begin position="140"/>
        <end position="217"/>
    </location>
</feature>
<name>A0A5N6KLD3_MONLA</name>
<organism evidence="2 3">
    <name type="scientific">Monilinia laxa</name>
    <name type="common">Brown rot fungus</name>
    <name type="synonym">Sclerotinia laxa</name>
    <dbReference type="NCBI Taxonomy" id="61186"/>
    <lineage>
        <taxon>Eukaryota</taxon>
        <taxon>Fungi</taxon>
        <taxon>Dikarya</taxon>
        <taxon>Ascomycota</taxon>
        <taxon>Pezizomycotina</taxon>
        <taxon>Leotiomycetes</taxon>
        <taxon>Helotiales</taxon>
        <taxon>Sclerotiniaceae</taxon>
        <taxon>Monilinia</taxon>
    </lineage>
</organism>
<comment type="caution">
    <text evidence="2">The sequence shown here is derived from an EMBL/GenBank/DDBJ whole genome shotgun (WGS) entry which is preliminary data.</text>
</comment>
<feature type="compositionally biased region" description="Polar residues" evidence="1">
    <location>
        <begin position="149"/>
        <end position="163"/>
    </location>
</feature>
<dbReference type="AlphaFoldDB" id="A0A5N6KLD3"/>
<reference evidence="2 3" key="1">
    <citation type="submission" date="2019-06" db="EMBL/GenBank/DDBJ databases">
        <title>Genome Sequence of the Brown Rot Fungal Pathogen Monilinia laxa.</title>
        <authorList>
            <person name="De Miccolis Angelini R.M."/>
            <person name="Landi L."/>
            <person name="Abate D."/>
            <person name="Pollastro S."/>
            <person name="Romanazzi G."/>
            <person name="Faretra F."/>
        </authorList>
    </citation>
    <scope>NUCLEOTIDE SEQUENCE [LARGE SCALE GENOMIC DNA]</scope>
    <source>
        <strain evidence="2 3">Mlax316</strain>
    </source>
</reference>
<keyword evidence="3" id="KW-1185">Reference proteome</keyword>
<protein>
    <submittedName>
        <fullName evidence="2">Uncharacterized protein</fullName>
    </submittedName>
</protein>
<proteinExistence type="predicted"/>
<evidence type="ECO:0000313" key="2">
    <source>
        <dbReference type="EMBL" id="KAB8304467.1"/>
    </source>
</evidence>